<evidence type="ECO:0000256" key="5">
    <source>
        <dbReference type="ARBA" id="ARBA00022840"/>
    </source>
</evidence>
<dbReference type="GO" id="GO:0008662">
    <property type="term" value="F:1-phosphofructokinase activity"/>
    <property type="evidence" value="ECO:0007669"/>
    <property type="project" value="UniProtKB-EC"/>
</dbReference>
<dbReference type="HOGENOM" id="CLU_050013_0_0_0"/>
<gene>
    <name evidence="8" type="ordered locus">Caur_2662</name>
</gene>
<dbReference type="Pfam" id="PF00294">
    <property type="entry name" value="PfkB"/>
    <property type="match status" value="1"/>
</dbReference>
<keyword evidence="4" id="KW-0418">Kinase</keyword>
<accession>A9WJG4</accession>
<dbReference type="EnsemblBacteria" id="ABY35868">
    <property type="protein sequence ID" value="ABY35868"/>
    <property type="gene ID" value="Caur_2662"/>
</dbReference>
<dbReference type="AlphaFoldDB" id="A9WJG4"/>
<evidence type="ECO:0000259" key="7">
    <source>
        <dbReference type="Pfam" id="PF00294"/>
    </source>
</evidence>
<evidence type="ECO:0000313" key="8">
    <source>
        <dbReference type="EMBL" id="ABY35868.1"/>
    </source>
</evidence>
<dbReference type="GO" id="GO:0008443">
    <property type="term" value="F:phosphofructokinase activity"/>
    <property type="evidence" value="ECO:0000318"/>
    <property type="project" value="GO_Central"/>
</dbReference>
<dbReference type="SUPFAM" id="SSF53613">
    <property type="entry name" value="Ribokinase-like"/>
    <property type="match status" value="1"/>
</dbReference>
<dbReference type="GO" id="GO:0005524">
    <property type="term" value="F:ATP binding"/>
    <property type="evidence" value="ECO:0007669"/>
    <property type="project" value="UniProtKB-KW"/>
</dbReference>
<dbReference type="InParanoid" id="A9WJG4"/>
<evidence type="ECO:0000256" key="4">
    <source>
        <dbReference type="ARBA" id="ARBA00022777"/>
    </source>
</evidence>
<evidence type="ECO:0000256" key="6">
    <source>
        <dbReference type="PIRNR" id="PIRNR000535"/>
    </source>
</evidence>
<dbReference type="eggNOG" id="COG1105">
    <property type="taxonomic scope" value="Bacteria"/>
</dbReference>
<dbReference type="PIRSF" id="PIRSF000535">
    <property type="entry name" value="1PFK/6PFK/LacC"/>
    <property type="match status" value="1"/>
</dbReference>
<dbReference type="KEGG" id="cau:Caur_2662"/>
<dbReference type="RefSeq" id="WP_012258521.1">
    <property type="nucleotide sequence ID" value="NC_010175.1"/>
</dbReference>
<dbReference type="FunFam" id="3.40.1190.20:FF:000001">
    <property type="entry name" value="Phosphofructokinase"/>
    <property type="match status" value="1"/>
</dbReference>
<proteinExistence type="inferred from homology"/>
<keyword evidence="5" id="KW-0067">ATP-binding</keyword>
<dbReference type="EC" id="2.7.1.56" evidence="8"/>
<dbReference type="STRING" id="324602.Caur_2662"/>
<evidence type="ECO:0000256" key="3">
    <source>
        <dbReference type="ARBA" id="ARBA00022741"/>
    </source>
</evidence>
<dbReference type="GO" id="GO:0005829">
    <property type="term" value="C:cytosol"/>
    <property type="evidence" value="ECO:0000318"/>
    <property type="project" value="GO_Central"/>
</dbReference>
<name>A9WJG4_CHLAA</name>
<keyword evidence="9" id="KW-1185">Reference proteome</keyword>
<comment type="similarity">
    <text evidence="1">Belongs to the carbohydrate kinase PfkB family.</text>
</comment>
<dbReference type="Proteomes" id="UP000002008">
    <property type="component" value="Chromosome"/>
</dbReference>
<dbReference type="InterPro" id="IPR011611">
    <property type="entry name" value="PfkB_dom"/>
</dbReference>
<organism evidence="8 9">
    <name type="scientific">Chloroflexus aurantiacus (strain ATCC 29366 / DSM 635 / J-10-fl)</name>
    <dbReference type="NCBI Taxonomy" id="324602"/>
    <lineage>
        <taxon>Bacteria</taxon>
        <taxon>Bacillati</taxon>
        <taxon>Chloroflexota</taxon>
        <taxon>Chloroflexia</taxon>
        <taxon>Chloroflexales</taxon>
        <taxon>Chloroflexineae</taxon>
        <taxon>Chloroflexaceae</taxon>
        <taxon>Chloroflexus</taxon>
    </lineage>
</organism>
<sequence>MIHSSPFLIITPNPAVDRILITPGLRVGQEQRVHEVLVAAGGKGLNVGRALRALGVNATIRAPLGGITGQHVSHLAQKEGLALHGSVISNETRACTLIVDPSHQQVTVLNEKGPRLTGAEWQTFTAAIVDDPAPWNLICGSLPPGVEPTALAELIKEIRDQGRHVLVDTSGPALAAAVSAGPDVVKINSQELSHLTGIDLPDEMSVYRAAHALHRQGIARIVITLGAAGAIGIDANGAVRATPPAIPVHNPIGCGDSFFAGLTVALSRGHSLADAMRLATACGATDAQTLEPGRIDPATVATLAAQVRLGAY</sequence>
<dbReference type="Gene3D" id="3.40.1190.20">
    <property type="match status" value="1"/>
</dbReference>
<reference evidence="9" key="1">
    <citation type="journal article" date="2011" name="BMC Genomics">
        <title>Complete genome sequence of the filamentous anoxygenic phototrophic bacterium Chloroflexus aurantiacus.</title>
        <authorList>
            <person name="Tang K.H."/>
            <person name="Barry K."/>
            <person name="Chertkov O."/>
            <person name="Dalin E."/>
            <person name="Han C.S."/>
            <person name="Hauser L.J."/>
            <person name="Honchak B.M."/>
            <person name="Karbach L.E."/>
            <person name="Land M.L."/>
            <person name="Lapidus A."/>
            <person name="Larimer F.W."/>
            <person name="Mikhailova N."/>
            <person name="Pitluck S."/>
            <person name="Pierson B.K."/>
            <person name="Blankenship R.E."/>
        </authorList>
    </citation>
    <scope>NUCLEOTIDE SEQUENCE [LARGE SCALE GENOMIC DNA]</scope>
    <source>
        <strain evidence="9">ATCC 29366 / DSM 635 / J-10-fl</strain>
    </source>
</reference>
<evidence type="ECO:0000256" key="1">
    <source>
        <dbReference type="ARBA" id="ARBA00010688"/>
    </source>
</evidence>
<dbReference type="InterPro" id="IPR029056">
    <property type="entry name" value="Ribokinase-like"/>
</dbReference>
<dbReference type="EMBL" id="CP000909">
    <property type="protein sequence ID" value="ABY35868.1"/>
    <property type="molecule type" value="Genomic_DNA"/>
</dbReference>
<evidence type="ECO:0000256" key="2">
    <source>
        <dbReference type="ARBA" id="ARBA00022679"/>
    </source>
</evidence>
<dbReference type="PANTHER" id="PTHR46566">
    <property type="entry name" value="1-PHOSPHOFRUCTOKINASE-RELATED"/>
    <property type="match status" value="1"/>
</dbReference>
<feature type="domain" description="Carbohydrate kinase PfkB" evidence="7">
    <location>
        <begin position="16"/>
        <end position="289"/>
    </location>
</feature>
<dbReference type="InterPro" id="IPR017583">
    <property type="entry name" value="Tagatose/fructose_Pkinase"/>
</dbReference>
<keyword evidence="3" id="KW-0547">Nucleotide-binding</keyword>
<keyword evidence="2 6" id="KW-0808">Transferase</keyword>
<dbReference type="PATRIC" id="fig|324602.8.peg.2999"/>
<dbReference type="PANTHER" id="PTHR46566:SF5">
    <property type="entry name" value="1-PHOSPHOFRUCTOKINASE"/>
    <property type="match status" value="1"/>
</dbReference>
<protein>
    <submittedName>
        <fullName evidence="8">1-phosphofructokinase</fullName>
        <ecNumber evidence="8">2.7.1.56</ecNumber>
    </submittedName>
</protein>
<dbReference type="NCBIfam" id="TIGR03168">
    <property type="entry name" value="1-PFK"/>
    <property type="match status" value="1"/>
</dbReference>
<dbReference type="GO" id="GO:0044281">
    <property type="term" value="P:small molecule metabolic process"/>
    <property type="evidence" value="ECO:0007669"/>
    <property type="project" value="UniProtKB-ARBA"/>
</dbReference>
<evidence type="ECO:0000313" key="9">
    <source>
        <dbReference type="Proteomes" id="UP000002008"/>
    </source>
</evidence>
<dbReference type="CDD" id="cd01164">
    <property type="entry name" value="FruK_PfkB_like"/>
    <property type="match status" value="1"/>
</dbReference>
<dbReference type="GO" id="GO:0016052">
    <property type="term" value="P:carbohydrate catabolic process"/>
    <property type="evidence" value="ECO:0007669"/>
    <property type="project" value="UniProtKB-ARBA"/>
</dbReference>